<organism evidence="1 2">
    <name type="scientific">Claviceps africana</name>
    <dbReference type="NCBI Taxonomy" id="83212"/>
    <lineage>
        <taxon>Eukaryota</taxon>
        <taxon>Fungi</taxon>
        <taxon>Dikarya</taxon>
        <taxon>Ascomycota</taxon>
        <taxon>Pezizomycotina</taxon>
        <taxon>Sordariomycetes</taxon>
        <taxon>Hypocreomycetidae</taxon>
        <taxon>Hypocreales</taxon>
        <taxon>Clavicipitaceae</taxon>
        <taxon>Claviceps</taxon>
    </lineage>
</organism>
<comment type="caution">
    <text evidence="1">The sequence shown here is derived from an EMBL/GenBank/DDBJ whole genome shotgun (WGS) entry which is preliminary data.</text>
</comment>
<dbReference type="AlphaFoldDB" id="A0A8K0J4R0"/>
<name>A0A8K0J4R0_9HYPO</name>
<keyword evidence="2" id="KW-1185">Reference proteome</keyword>
<evidence type="ECO:0000313" key="2">
    <source>
        <dbReference type="Proteomes" id="UP000811619"/>
    </source>
</evidence>
<sequence>MHAGSGEAQTPNVDLSGLFTLDDLTKASLLCQVDENFSAVKGRMEGLVRNIEIPVPDEAAYMVTIFIILSVQDIIRVDRRAKPAVPW</sequence>
<reference evidence="1" key="1">
    <citation type="journal article" date="2020" name="bioRxiv">
        <title>Whole genome comparisons of ergot fungi reveals the divergence and evolution of species within the genus Claviceps are the result of varying mechanisms driving genome evolution and host range expansion.</title>
        <authorList>
            <person name="Wyka S.A."/>
            <person name="Mondo S.J."/>
            <person name="Liu M."/>
            <person name="Dettman J."/>
            <person name="Nalam V."/>
            <person name="Broders K.D."/>
        </authorList>
    </citation>
    <scope>NUCLEOTIDE SEQUENCE</scope>
    <source>
        <strain evidence="1">CCC 489</strain>
    </source>
</reference>
<protein>
    <submittedName>
        <fullName evidence="1">Uncharacterized protein</fullName>
    </submittedName>
</protein>
<dbReference type="Proteomes" id="UP000811619">
    <property type="component" value="Unassembled WGS sequence"/>
</dbReference>
<dbReference type="EMBL" id="SRPY01000431">
    <property type="protein sequence ID" value="KAG5923965.1"/>
    <property type="molecule type" value="Genomic_DNA"/>
</dbReference>
<proteinExistence type="predicted"/>
<evidence type="ECO:0000313" key="1">
    <source>
        <dbReference type="EMBL" id="KAG5923965.1"/>
    </source>
</evidence>
<accession>A0A8K0J4R0</accession>
<gene>
    <name evidence="1" type="ORF">E4U42_004790</name>
</gene>